<dbReference type="AlphaFoldDB" id="A0AA90ZR94"/>
<organism evidence="1 2">
    <name type="scientific">Segatella copri</name>
    <dbReference type="NCBI Taxonomy" id="165179"/>
    <lineage>
        <taxon>Bacteria</taxon>
        <taxon>Pseudomonadati</taxon>
        <taxon>Bacteroidota</taxon>
        <taxon>Bacteroidia</taxon>
        <taxon>Bacteroidales</taxon>
        <taxon>Prevotellaceae</taxon>
        <taxon>Segatella</taxon>
    </lineage>
</organism>
<evidence type="ECO:0000313" key="2">
    <source>
        <dbReference type="Proteomes" id="UP000423156"/>
    </source>
</evidence>
<accession>A0AA90ZR94</accession>
<dbReference type="RefSeq" id="WP_153093169.1">
    <property type="nucleotide sequence ID" value="NZ_VZBX01000047.1"/>
</dbReference>
<gene>
    <name evidence="1" type="ORF">F7D71_10725</name>
</gene>
<dbReference type="Proteomes" id="UP000423156">
    <property type="component" value="Unassembled WGS sequence"/>
</dbReference>
<protein>
    <submittedName>
        <fullName evidence="1">Uncharacterized protein</fullName>
    </submittedName>
</protein>
<sequence length="175" mass="21026">MERKKRFSKRTASVRIEPYLAEYIQKKLEIEPETGGVKIPYTTDLYHVVWNCMAKPDSHHDVMEDCNLKIYLPSRRSKMDGHPGKDPAYFNYLSSNAAKKIEEHIRLLFNFEFHRLMIENEELGRPLRNQDVVDNFIRRYSLRSISPDALLKNFYRYRQRLFPKTPRKYQKKRGI</sequence>
<proteinExistence type="predicted"/>
<name>A0AA90ZR94_9BACT</name>
<evidence type="ECO:0000313" key="1">
    <source>
        <dbReference type="EMBL" id="MQN78315.1"/>
    </source>
</evidence>
<reference evidence="2" key="1">
    <citation type="submission" date="2019-09" db="EMBL/GenBank/DDBJ databases">
        <title>Distinct polysaccharide growth profiles of human intestinal Prevotella copri isolates.</title>
        <authorList>
            <person name="Fehlner-Peach H."/>
            <person name="Magnabosco C."/>
            <person name="Raghavan V."/>
            <person name="Scher J.U."/>
            <person name="Tett A."/>
            <person name="Cox L.M."/>
            <person name="Gottsegen C."/>
            <person name="Watters A."/>
            <person name="Wiltshire- Gordon J.D."/>
            <person name="Segata N."/>
            <person name="Bonneau R."/>
            <person name="Littman D.R."/>
        </authorList>
    </citation>
    <scope>NUCLEOTIDE SEQUENCE [LARGE SCALE GENOMIC DNA]</scope>
    <source>
        <strain evidence="2">BU41712</strain>
    </source>
</reference>
<dbReference type="EMBL" id="VZBZ01000138">
    <property type="protein sequence ID" value="MQN78315.1"/>
    <property type="molecule type" value="Genomic_DNA"/>
</dbReference>
<comment type="caution">
    <text evidence="1">The sequence shown here is derived from an EMBL/GenBank/DDBJ whole genome shotgun (WGS) entry which is preliminary data.</text>
</comment>